<evidence type="ECO:0008006" key="9">
    <source>
        <dbReference type="Google" id="ProtNLM"/>
    </source>
</evidence>
<evidence type="ECO:0000256" key="5">
    <source>
        <dbReference type="SAM" id="MobiDB-lite"/>
    </source>
</evidence>
<proteinExistence type="predicted"/>
<dbReference type="RefSeq" id="WP_238310400.1">
    <property type="nucleotide sequence ID" value="NZ_BPQV01000003.1"/>
</dbReference>
<evidence type="ECO:0000256" key="3">
    <source>
        <dbReference type="ARBA" id="ARBA00022989"/>
    </source>
</evidence>
<comment type="subcellular location">
    <subcellularLocation>
        <location evidence="1">Membrane</location>
        <topology evidence="1">Multi-pass membrane protein</topology>
    </subcellularLocation>
</comment>
<comment type="caution">
    <text evidence="7">The sequence shown here is derived from an EMBL/GenBank/DDBJ whole genome shotgun (WGS) entry which is preliminary data.</text>
</comment>
<dbReference type="EMBL" id="BPQV01000003">
    <property type="protein sequence ID" value="GJE26439.1"/>
    <property type="molecule type" value="Genomic_DNA"/>
</dbReference>
<evidence type="ECO:0000313" key="7">
    <source>
        <dbReference type="EMBL" id="GJE26439.1"/>
    </source>
</evidence>
<keyword evidence="2 6" id="KW-0812">Transmembrane</keyword>
<feature type="transmembrane region" description="Helical" evidence="6">
    <location>
        <begin position="105"/>
        <end position="127"/>
    </location>
</feature>
<keyword evidence="4 6" id="KW-0472">Membrane</keyword>
<gene>
    <name evidence="7" type="ORF">LKMONMHP_1290</name>
</gene>
<dbReference type="PANTHER" id="PTHR36926">
    <property type="entry name" value="COLICIN V PRODUCTION PROTEIN"/>
    <property type="match status" value="1"/>
</dbReference>
<evidence type="ECO:0000256" key="2">
    <source>
        <dbReference type="ARBA" id="ARBA00022692"/>
    </source>
</evidence>
<feature type="transmembrane region" description="Helical" evidence="6">
    <location>
        <begin position="63"/>
        <end position="85"/>
    </location>
</feature>
<dbReference type="InterPro" id="IPR052719">
    <property type="entry name" value="CvpA-like"/>
</dbReference>
<name>A0ABQ4T7L4_METOR</name>
<dbReference type="Proteomes" id="UP001055156">
    <property type="component" value="Unassembled WGS sequence"/>
</dbReference>
<keyword evidence="8" id="KW-1185">Reference proteome</keyword>
<feature type="transmembrane region" description="Helical" evidence="6">
    <location>
        <begin position="31"/>
        <end position="51"/>
    </location>
</feature>
<dbReference type="PANTHER" id="PTHR36926:SF1">
    <property type="entry name" value="COLICIN V PRODUCTION PROTEIN"/>
    <property type="match status" value="1"/>
</dbReference>
<accession>A0ABQ4T7L4</accession>
<reference evidence="7" key="2">
    <citation type="submission" date="2021-08" db="EMBL/GenBank/DDBJ databases">
        <authorList>
            <person name="Tani A."/>
            <person name="Ola A."/>
            <person name="Ogura Y."/>
            <person name="Katsura K."/>
            <person name="Hayashi T."/>
        </authorList>
    </citation>
    <scope>NUCLEOTIDE SEQUENCE</scope>
    <source>
        <strain evidence="7">NBRC 15689</strain>
    </source>
</reference>
<evidence type="ECO:0000256" key="6">
    <source>
        <dbReference type="SAM" id="Phobius"/>
    </source>
</evidence>
<evidence type="ECO:0000313" key="8">
    <source>
        <dbReference type="Proteomes" id="UP001055156"/>
    </source>
</evidence>
<protein>
    <recommendedName>
        <fullName evidence="9">Colicin V production protein</fullName>
    </recommendedName>
</protein>
<evidence type="ECO:0000256" key="4">
    <source>
        <dbReference type="ARBA" id="ARBA00023136"/>
    </source>
</evidence>
<keyword evidence="3 6" id="KW-1133">Transmembrane helix</keyword>
<dbReference type="Pfam" id="PF02674">
    <property type="entry name" value="Colicin_V"/>
    <property type="match status" value="1"/>
</dbReference>
<organism evidence="7 8">
    <name type="scientific">Methylobacterium organophilum</name>
    <dbReference type="NCBI Taxonomy" id="410"/>
    <lineage>
        <taxon>Bacteria</taxon>
        <taxon>Pseudomonadati</taxon>
        <taxon>Pseudomonadota</taxon>
        <taxon>Alphaproteobacteria</taxon>
        <taxon>Hyphomicrobiales</taxon>
        <taxon>Methylobacteriaceae</taxon>
        <taxon>Methylobacterium</taxon>
    </lineage>
</organism>
<feature type="region of interest" description="Disordered" evidence="5">
    <location>
        <begin position="162"/>
        <end position="202"/>
    </location>
</feature>
<sequence length="202" mass="21495">MPFSILDLVVLGIVVLSALLAAVRGVTREVLAIFAWVVAAAVAWSLHPLLLPTVKQHVTSDTVALVASIAAIFLGTLIVVSIITVKLSDLVLDSRIGAVDRSLGFLFGAARGFLICVIGWVFLAWLVQGRMPDWAAQAKTRYYLEQSGNALVAQLPDNPEGWIKSLRKPKGEGAPEGGEPPAEGDTPAQRTDAQPATPAPRR</sequence>
<evidence type="ECO:0000256" key="1">
    <source>
        <dbReference type="ARBA" id="ARBA00004141"/>
    </source>
</evidence>
<dbReference type="InterPro" id="IPR003825">
    <property type="entry name" value="Colicin-V_CvpA"/>
</dbReference>
<reference evidence="7" key="1">
    <citation type="journal article" date="2021" name="Front. Microbiol.">
        <title>Comprehensive Comparative Genomics and Phenotyping of Methylobacterium Species.</title>
        <authorList>
            <person name="Alessa O."/>
            <person name="Ogura Y."/>
            <person name="Fujitani Y."/>
            <person name="Takami H."/>
            <person name="Hayashi T."/>
            <person name="Sahin N."/>
            <person name="Tani A."/>
        </authorList>
    </citation>
    <scope>NUCLEOTIDE SEQUENCE</scope>
    <source>
        <strain evidence="7">NBRC 15689</strain>
    </source>
</reference>